<reference evidence="2" key="1">
    <citation type="submission" date="2025-08" db="UniProtKB">
        <authorList>
            <consortium name="RefSeq"/>
        </authorList>
    </citation>
    <scope>IDENTIFICATION</scope>
</reference>
<sequence>MTDVSSASSTYCSMCDCGESHWGWGQYARGPMLLLSQLLFAAPFGLLGEETRQVSLEVIHSLPGFPQNLLHIRAVGTNSTLHYVWSSLGPPAVVLVATNTPHSVLSVNWSCLLSPEPDGGLLVLPKDSIQFSSALVFTRLLEFDSTNMSEVAADLPGIPYPPYSLAKFFWNNITDSLDPATLSTTFRGHPVHDPNKAFANGSLAFKLDQLLWGSLPSGFVQWRPVAFSKKQGGRESALPCHASPLHPTLAYSLPKSPIVQAFFGSQSNFCAFNLTFGASTGPGYWDQHYLSWSMLLGVGPPPVDSLSPLVLGIMAVALGAPGLVLLGGGLVLLLRHKQYSDYQSIN</sequence>
<name>A0AC58KGA0_CASCN</name>
<organism evidence="1 2">
    <name type="scientific">Castor canadensis</name>
    <name type="common">American beaver</name>
    <dbReference type="NCBI Taxonomy" id="51338"/>
    <lineage>
        <taxon>Eukaryota</taxon>
        <taxon>Metazoa</taxon>
        <taxon>Chordata</taxon>
        <taxon>Craniata</taxon>
        <taxon>Vertebrata</taxon>
        <taxon>Euteleostomi</taxon>
        <taxon>Mammalia</taxon>
        <taxon>Eutheria</taxon>
        <taxon>Euarchontoglires</taxon>
        <taxon>Glires</taxon>
        <taxon>Rodentia</taxon>
        <taxon>Castorimorpha</taxon>
        <taxon>Castoridae</taxon>
        <taxon>Castor</taxon>
    </lineage>
</organism>
<dbReference type="RefSeq" id="XP_073903963.1">
    <property type="nucleotide sequence ID" value="XM_074047862.1"/>
</dbReference>
<protein>
    <submittedName>
        <fullName evidence="2">Glycosylated lysosomal membrane protein isoform X2</fullName>
    </submittedName>
</protein>
<keyword evidence="1" id="KW-1185">Reference proteome</keyword>
<proteinExistence type="predicted"/>
<accession>A0AC58KGA0</accession>
<evidence type="ECO:0000313" key="1">
    <source>
        <dbReference type="Proteomes" id="UP001732720"/>
    </source>
</evidence>
<gene>
    <name evidence="2" type="primary">Glmp</name>
</gene>
<evidence type="ECO:0000313" key="2">
    <source>
        <dbReference type="RefSeq" id="XP_073903963.1"/>
    </source>
</evidence>
<dbReference type="Proteomes" id="UP001732720">
    <property type="component" value="Chromosome 11"/>
</dbReference>